<dbReference type="PANTHER" id="PTHR24216">
    <property type="entry name" value="PAXILLIN-RELATED"/>
    <property type="match status" value="1"/>
</dbReference>
<dbReference type="SUPFAM" id="SSF57716">
    <property type="entry name" value="Glucocorticoid receptor-like (DNA-binding domain)"/>
    <property type="match status" value="1"/>
</dbReference>
<gene>
    <name evidence="6" type="ORF">SVUK_LOCUS12891</name>
</gene>
<evidence type="ECO:0000313" key="7">
    <source>
        <dbReference type="Proteomes" id="UP000270094"/>
    </source>
</evidence>
<dbReference type="Pfam" id="PF00412">
    <property type="entry name" value="LIM"/>
    <property type="match status" value="1"/>
</dbReference>
<evidence type="ECO:0000313" key="6">
    <source>
        <dbReference type="EMBL" id="VDM77893.1"/>
    </source>
</evidence>
<evidence type="ECO:0000256" key="1">
    <source>
        <dbReference type="ARBA" id="ARBA00022723"/>
    </source>
</evidence>
<evidence type="ECO:0000259" key="5">
    <source>
        <dbReference type="PROSITE" id="PS50023"/>
    </source>
</evidence>
<reference evidence="6 7" key="1">
    <citation type="submission" date="2018-11" db="EMBL/GenBank/DDBJ databases">
        <authorList>
            <consortium name="Pathogen Informatics"/>
        </authorList>
    </citation>
    <scope>NUCLEOTIDE SEQUENCE [LARGE SCALE GENOMIC DNA]</scope>
</reference>
<organism evidence="6 7">
    <name type="scientific">Strongylus vulgaris</name>
    <name type="common">Blood worm</name>
    <dbReference type="NCBI Taxonomy" id="40348"/>
    <lineage>
        <taxon>Eukaryota</taxon>
        <taxon>Metazoa</taxon>
        <taxon>Ecdysozoa</taxon>
        <taxon>Nematoda</taxon>
        <taxon>Chromadorea</taxon>
        <taxon>Rhabditida</taxon>
        <taxon>Rhabditina</taxon>
        <taxon>Rhabditomorpha</taxon>
        <taxon>Strongyloidea</taxon>
        <taxon>Strongylidae</taxon>
        <taxon>Strongylus</taxon>
    </lineage>
</organism>
<dbReference type="PROSITE" id="PS50023">
    <property type="entry name" value="LIM_DOMAIN_2"/>
    <property type="match status" value="1"/>
</dbReference>
<proteinExistence type="predicted"/>
<dbReference type="PANTHER" id="PTHR24216:SF8">
    <property type="entry name" value="PAXILLIN, ISOFORM F"/>
    <property type="match status" value="1"/>
</dbReference>
<dbReference type="Gene3D" id="2.10.110.10">
    <property type="entry name" value="Cysteine Rich Protein"/>
    <property type="match status" value="1"/>
</dbReference>
<dbReference type="EMBL" id="UYYB01100439">
    <property type="protein sequence ID" value="VDM77893.1"/>
    <property type="molecule type" value="Genomic_DNA"/>
</dbReference>
<keyword evidence="1 4" id="KW-0479">Metal-binding</keyword>
<keyword evidence="2 4" id="KW-0862">Zinc</keyword>
<dbReference type="GO" id="GO:0046872">
    <property type="term" value="F:metal ion binding"/>
    <property type="evidence" value="ECO:0007669"/>
    <property type="project" value="UniProtKB-KW"/>
</dbReference>
<evidence type="ECO:0000256" key="3">
    <source>
        <dbReference type="ARBA" id="ARBA00023038"/>
    </source>
</evidence>
<feature type="domain" description="LIM zinc-binding" evidence="5">
    <location>
        <begin position="133"/>
        <end position="173"/>
    </location>
</feature>
<keyword evidence="7" id="KW-1185">Reference proteome</keyword>
<evidence type="ECO:0000256" key="2">
    <source>
        <dbReference type="ARBA" id="ARBA00022833"/>
    </source>
</evidence>
<dbReference type="OrthoDB" id="15567at2759"/>
<dbReference type="Proteomes" id="UP000270094">
    <property type="component" value="Unassembled WGS sequence"/>
</dbReference>
<accession>A0A3P7JB19</accession>
<dbReference type="GO" id="GO:0070161">
    <property type="term" value="C:anchoring junction"/>
    <property type="evidence" value="ECO:0007669"/>
    <property type="project" value="UniProtKB-ARBA"/>
</dbReference>
<sequence length="173" mass="19078">MIISLNKYLLLRGGRSPSRDLLHGDSMIGTMNSDYSSKHGISTIPKGDCAQCGKPIIGQNIIRVANVGQSLGIEISLKGKVACDFLHTDALITLIKGMAVHIVRRTIIINSAQDVLDDGQTYCRRDFFRLFAPKCNGCQNPITSNFITALGTHWHPECFVCQVRSLIFSSIWV</sequence>
<name>A0A3P7JB19_STRVU</name>
<evidence type="ECO:0000256" key="4">
    <source>
        <dbReference type="PROSITE-ProRule" id="PRU00125"/>
    </source>
</evidence>
<dbReference type="SMART" id="SM00132">
    <property type="entry name" value="LIM"/>
    <property type="match status" value="1"/>
</dbReference>
<dbReference type="InterPro" id="IPR001781">
    <property type="entry name" value="Znf_LIM"/>
</dbReference>
<protein>
    <recommendedName>
        <fullName evidence="5">LIM zinc-binding domain-containing protein</fullName>
    </recommendedName>
</protein>
<keyword evidence="3 4" id="KW-0440">LIM domain</keyword>
<dbReference type="AlphaFoldDB" id="A0A3P7JB19"/>